<sequence length="294" mass="32929">MEESIKNNKNNIIKNDIKRFVVISLAAILMAVNIKTFVRTGDLFPGGATGITLLITRSARIFFNVQLPYTLVNIILNAIPVYIGFRFIGKKFTLFSCWVILLAGFLVDIIPGYVITEDILLITIFGGIINGLVISICLLMNATTGGTDFISIYLSEKKGMDAFNIILVGNAVVLLIAGLLFGWDRALYSIIFQYVTTTVIHVLYRKYQQITLFIVTDHPNEVCEIISKISHHGATTWKGEGHYNHCERTLVYSIVSSAEADKVVKAIKEIDKAAFINLIKTQQLLGRFYRRRAD</sequence>
<feature type="transmembrane region" description="Helical" evidence="6">
    <location>
        <begin position="119"/>
        <end position="141"/>
    </location>
</feature>
<reference evidence="8 9" key="1">
    <citation type="submission" date="2018-11" db="EMBL/GenBank/DDBJ databases">
        <title>Genome sequencing of Lachnoanaerobaculum sp. KCOM 2030 (= ChDC B114).</title>
        <authorList>
            <person name="Kook J.-K."/>
            <person name="Park S.-N."/>
            <person name="Lim Y.K."/>
        </authorList>
    </citation>
    <scope>NUCLEOTIDE SEQUENCE [LARGE SCALE GENOMIC DNA]</scope>
    <source>
        <strain evidence="8 9">KCOM 2030</strain>
    </source>
</reference>
<evidence type="ECO:0000256" key="3">
    <source>
        <dbReference type="ARBA" id="ARBA00022692"/>
    </source>
</evidence>
<protein>
    <submittedName>
        <fullName evidence="8">YitT family protein</fullName>
    </submittedName>
</protein>
<evidence type="ECO:0000256" key="6">
    <source>
        <dbReference type="SAM" id="Phobius"/>
    </source>
</evidence>
<dbReference type="InterPro" id="IPR019264">
    <property type="entry name" value="DUF2179"/>
</dbReference>
<accession>A0A3P3QYA2</accession>
<feature type="transmembrane region" description="Helical" evidence="6">
    <location>
        <begin position="20"/>
        <end position="38"/>
    </location>
</feature>
<keyword evidence="4 6" id="KW-1133">Transmembrane helix</keyword>
<gene>
    <name evidence="8" type="ORF">EHV10_06830</name>
</gene>
<dbReference type="Gene3D" id="3.30.70.120">
    <property type="match status" value="1"/>
</dbReference>
<dbReference type="EMBL" id="RRCO01000002">
    <property type="protein sequence ID" value="RRJ26226.1"/>
    <property type="molecule type" value="Genomic_DNA"/>
</dbReference>
<feature type="transmembrane region" description="Helical" evidence="6">
    <location>
        <begin position="162"/>
        <end position="181"/>
    </location>
</feature>
<comment type="subcellular location">
    <subcellularLocation>
        <location evidence="1">Cell membrane</location>
        <topology evidence="1">Multi-pass membrane protein</topology>
    </subcellularLocation>
</comment>
<evidence type="ECO:0000256" key="5">
    <source>
        <dbReference type="ARBA" id="ARBA00023136"/>
    </source>
</evidence>
<dbReference type="PANTHER" id="PTHR33545:SF5">
    <property type="entry name" value="UPF0750 MEMBRANE PROTEIN YITT"/>
    <property type="match status" value="1"/>
</dbReference>
<organism evidence="8 9">
    <name type="scientific">Lachnoanaerobaculum gingivalis</name>
    <dbReference type="NCBI Taxonomy" id="2490855"/>
    <lineage>
        <taxon>Bacteria</taxon>
        <taxon>Bacillati</taxon>
        <taxon>Bacillota</taxon>
        <taxon>Clostridia</taxon>
        <taxon>Lachnospirales</taxon>
        <taxon>Lachnospiraceae</taxon>
        <taxon>Lachnoanaerobaculum</taxon>
    </lineage>
</organism>
<proteinExistence type="predicted"/>
<dbReference type="Proteomes" id="UP000272490">
    <property type="component" value="Unassembled WGS sequence"/>
</dbReference>
<dbReference type="InterPro" id="IPR051461">
    <property type="entry name" value="UPF0750_membrane"/>
</dbReference>
<feature type="transmembrane region" description="Helical" evidence="6">
    <location>
        <begin position="92"/>
        <end position="113"/>
    </location>
</feature>
<dbReference type="Pfam" id="PF02588">
    <property type="entry name" value="YitT_membrane"/>
    <property type="match status" value="1"/>
</dbReference>
<dbReference type="GO" id="GO:0005886">
    <property type="term" value="C:plasma membrane"/>
    <property type="evidence" value="ECO:0007669"/>
    <property type="project" value="UniProtKB-SubCell"/>
</dbReference>
<evidence type="ECO:0000313" key="8">
    <source>
        <dbReference type="EMBL" id="RRJ26226.1"/>
    </source>
</evidence>
<feature type="transmembrane region" description="Helical" evidence="6">
    <location>
        <begin position="67"/>
        <end position="85"/>
    </location>
</feature>
<keyword evidence="9" id="KW-1185">Reference proteome</keyword>
<name>A0A3P3QYA2_9FIRM</name>
<evidence type="ECO:0000256" key="4">
    <source>
        <dbReference type="ARBA" id="ARBA00022989"/>
    </source>
</evidence>
<keyword evidence="2" id="KW-1003">Cell membrane</keyword>
<feature type="domain" description="DUF2179" evidence="7">
    <location>
        <begin position="232"/>
        <end position="286"/>
    </location>
</feature>
<dbReference type="PANTHER" id="PTHR33545">
    <property type="entry name" value="UPF0750 MEMBRANE PROTEIN YITT-RELATED"/>
    <property type="match status" value="1"/>
</dbReference>
<dbReference type="OrthoDB" id="9779786at2"/>
<keyword evidence="5 6" id="KW-0472">Membrane</keyword>
<evidence type="ECO:0000313" key="9">
    <source>
        <dbReference type="Proteomes" id="UP000272490"/>
    </source>
</evidence>
<evidence type="ECO:0000256" key="2">
    <source>
        <dbReference type="ARBA" id="ARBA00022475"/>
    </source>
</evidence>
<dbReference type="PIRSF" id="PIRSF006483">
    <property type="entry name" value="Membrane_protein_YitT"/>
    <property type="match status" value="1"/>
</dbReference>
<keyword evidence="3 6" id="KW-0812">Transmembrane</keyword>
<evidence type="ECO:0000259" key="7">
    <source>
        <dbReference type="Pfam" id="PF10035"/>
    </source>
</evidence>
<dbReference type="InterPro" id="IPR003740">
    <property type="entry name" value="YitT"/>
</dbReference>
<dbReference type="Pfam" id="PF10035">
    <property type="entry name" value="DUF2179"/>
    <property type="match status" value="1"/>
</dbReference>
<dbReference type="RefSeq" id="WP_128673993.1">
    <property type="nucleotide sequence ID" value="NZ_CP124777.1"/>
</dbReference>
<dbReference type="AlphaFoldDB" id="A0A3P3QYA2"/>
<feature type="transmembrane region" description="Helical" evidence="6">
    <location>
        <begin position="187"/>
        <end position="204"/>
    </location>
</feature>
<comment type="caution">
    <text evidence="8">The sequence shown here is derived from an EMBL/GenBank/DDBJ whole genome shotgun (WGS) entry which is preliminary data.</text>
</comment>
<evidence type="ECO:0000256" key="1">
    <source>
        <dbReference type="ARBA" id="ARBA00004651"/>
    </source>
</evidence>
<dbReference type="InterPro" id="IPR015867">
    <property type="entry name" value="N-reg_PII/ATP_PRibTrfase_C"/>
</dbReference>